<organism evidence="7 8">
    <name type="scientific">Candidatus Lucifugimonas marina</name>
    <dbReference type="NCBI Taxonomy" id="3038979"/>
    <lineage>
        <taxon>Bacteria</taxon>
        <taxon>Bacillati</taxon>
        <taxon>Chloroflexota</taxon>
        <taxon>Dehalococcoidia</taxon>
        <taxon>SAR202 cluster</taxon>
        <taxon>Candidatus Lucifugimonadales</taxon>
        <taxon>Candidatus Lucifugimonadaceae</taxon>
        <taxon>Candidatus Lucifugimonas</taxon>
    </lineage>
</organism>
<dbReference type="PROSITE" id="PS00149">
    <property type="entry name" value="SULFATASE_2"/>
    <property type="match status" value="1"/>
</dbReference>
<dbReference type="CDD" id="cd16031">
    <property type="entry name" value="G6S_like"/>
    <property type="match status" value="1"/>
</dbReference>
<dbReference type="PROSITE" id="PS00523">
    <property type="entry name" value="SULFATASE_1"/>
    <property type="match status" value="1"/>
</dbReference>
<dbReference type="Pfam" id="PF00884">
    <property type="entry name" value="Sulfatase"/>
    <property type="match status" value="1"/>
</dbReference>
<keyword evidence="8" id="KW-1185">Reference proteome</keyword>
<dbReference type="InterPro" id="IPR000917">
    <property type="entry name" value="Sulfatase_N"/>
</dbReference>
<reference evidence="8 9" key="1">
    <citation type="submission" date="2019-11" db="EMBL/GenBank/DDBJ databases">
        <authorList>
            <person name="Cho J.-C."/>
        </authorList>
    </citation>
    <scope>NUCLEOTIDE SEQUENCE [LARGE SCALE GENOMIC DNA]</scope>
    <source>
        <strain evidence="7 8">JH1073</strain>
        <strain evidence="6 9">JH702</strain>
    </source>
</reference>
<reference evidence="8" key="3">
    <citation type="submission" date="2023-06" db="EMBL/GenBank/DDBJ databases">
        <title>Pangenomics reveal diversification of enzyme families and niche specialization in globally abundant SAR202 bacteria.</title>
        <authorList>
            <person name="Saw J.H.W."/>
        </authorList>
    </citation>
    <scope>NUCLEOTIDE SEQUENCE [LARGE SCALE GENOMIC DNA]</scope>
    <source>
        <strain evidence="8">JH1073</strain>
    </source>
</reference>
<comment type="similarity">
    <text evidence="1">Belongs to the sulfatase family.</text>
</comment>
<dbReference type="EMBL" id="WMBE01000003">
    <property type="protein sequence ID" value="MDG0867270.1"/>
    <property type="molecule type" value="Genomic_DNA"/>
</dbReference>
<evidence type="ECO:0000256" key="4">
    <source>
        <dbReference type="ARBA" id="ARBA00023180"/>
    </source>
</evidence>
<dbReference type="Gene3D" id="3.40.720.10">
    <property type="entry name" value="Alkaline Phosphatase, subunit A"/>
    <property type="match status" value="1"/>
</dbReference>
<dbReference type="PANTHER" id="PTHR43108:SF6">
    <property type="entry name" value="N-SULPHOGLUCOSAMINE SULPHOHYDROLASE"/>
    <property type="match status" value="1"/>
</dbReference>
<keyword evidence="3 7" id="KW-0378">Hydrolase</keyword>
<evidence type="ECO:0000256" key="1">
    <source>
        <dbReference type="ARBA" id="ARBA00008779"/>
    </source>
</evidence>
<dbReference type="EMBL" id="CP046147">
    <property type="protein sequence ID" value="WFG40340.1"/>
    <property type="molecule type" value="Genomic_DNA"/>
</dbReference>
<dbReference type="AlphaFoldDB" id="A0AAJ6CVT6"/>
<dbReference type="Proteomes" id="UP001321249">
    <property type="component" value="Unassembled WGS sequence"/>
</dbReference>
<dbReference type="InterPro" id="IPR024607">
    <property type="entry name" value="Sulfatase_CS"/>
</dbReference>
<keyword evidence="2" id="KW-0732">Signal</keyword>
<evidence type="ECO:0000256" key="2">
    <source>
        <dbReference type="ARBA" id="ARBA00022729"/>
    </source>
</evidence>
<evidence type="ECO:0000313" key="9">
    <source>
        <dbReference type="Proteomes" id="UP001321249"/>
    </source>
</evidence>
<reference evidence="7" key="2">
    <citation type="journal article" date="2023" name="Nat. Commun.">
        <title>Cultivation of marine bacteria of the SAR202 clade.</title>
        <authorList>
            <person name="Lim Y."/>
            <person name="Seo J.H."/>
            <person name="Giovannoni S.J."/>
            <person name="Kang I."/>
            <person name="Cho J.C."/>
        </authorList>
    </citation>
    <scope>NUCLEOTIDE SEQUENCE</scope>
    <source>
        <strain evidence="7">JH1073</strain>
    </source>
</reference>
<evidence type="ECO:0000313" key="7">
    <source>
        <dbReference type="EMBL" id="WFG40340.1"/>
    </source>
</evidence>
<evidence type="ECO:0000256" key="3">
    <source>
        <dbReference type="ARBA" id="ARBA00022801"/>
    </source>
</evidence>
<proteinExistence type="inferred from homology"/>
<keyword evidence="4" id="KW-0325">Glycoprotein</keyword>
<name>A0AAJ6CVT6_9CHLR</name>
<dbReference type="SUPFAM" id="SSF53649">
    <property type="entry name" value="Alkaline phosphatase-like"/>
    <property type="match status" value="1"/>
</dbReference>
<gene>
    <name evidence="6" type="ORF">GKO46_09330</name>
    <name evidence="7" type="ORF">GKO48_12210</name>
</gene>
<sequence length="532" mass="61095">MLNSFSRSINHRSYLTHTQRISTYVLINKLYASLKSVNPRCHTLNIHKPTVCSLYSSPRTQPLEQFVSSRPNILFIMSDDHAAHAISAYGSQINNTPNIDRLANEGVRLDNTFCTNALCTPSRATILTGQFSHVNEVKTLDDKIDSSRPIQSQKLMKEAGYDTAIIGKWHLGNDDASNPQGFDYWNILPGQGDYYDPTFFENGVEKKHEGYVTDLITDFAVDWLDSRDKDTEDPFFLMVHHKAPHSSWIPAKRHENLGVEGEFPEPDNLMDTYETRSEAVKMTSIRIEDTRKPNLKFDPPEGITKDEKRKWAYQRYITDYTRTIAAVDESVGTLLDYLDENGLAENTLVVYTSDQGMFLGDHGWHDKRFMYEESLRMPFLARLPGEIEAGSVSNHMLLNVDFAPMFLDFGGVEIPEEMQGTSGRKVLSNDVPDDWQTSMYYRYWMHTIGHKVIPNYGVRNERYKLIYYYGVTPEDTGDPSIKIDPEWELYDLEEDPREMNNVYGSPDYVKVQATMLAELDRLQAEAKDTPRH</sequence>
<evidence type="ECO:0000313" key="8">
    <source>
        <dbReference type="Proteomes" id="UP001219901"/>
    </source>
</evidence>
<feature type="domain" description="Sulfatase N-terminal" evidence="5">
    <location>
        <begin position="71"/>
        <end position="411"/>
    </location>
</feature>
<evidence type="ECO:0000313" key="6">
    <source>
        <dbReference type="EMBL" id="MDG0867270.1"/>
    </source>
</evidence>
<dbReference type="GO" id="GO:0016787">
    <property type="term" value="F:hydrolase activity"/>
    <property type="evidence" value="ECO:0007669"/>
    <property type="project" value="UniProtKB-KW"/>
</dbReference>
<evidence type="ECO:0000259" key="5">
    <source>
        <dbReference type="Pfam" id="PF00884"/>
    </source>
</evidence>
<dbReference type="Proteomes" id="UP001219901">
    <property type="component" value="Chromosome"/>
</dbReference>
<accession>A0AAJ6CVT6</accession>
<dbReference type="PANTHER" id="PTHR43108">
    <property type="entry name" value="N-ACETYLGLUCOSAMINE-6-SULFATASE FAMILY MEMBER"/>
    <property type="match status" value="1"/>
</dbReference>
<protein>
    <submittedName>
        <fullName evidence="7">Sulfatase-like hydrolase/transferase</fullName>
    </submittedName>
</protein>
<dbReference type="InterPro" id="IPR017850">
    <property type="entry name" value="Alkaline_phosphatase_core_sf"/>
</dbReference>